<feature type="compositionally biased region" description="Low complexity" evidence="1">
    <location>
        <begin position="272"/>
        <end position="290"/>
    </location>
</feature>
<feature type="compositionally biased region" description="Low complexity" evidence="1">
    <location>
        <begin position="768"/>
        <end position="779"/>
    </location>
</feature>
<comment type="caution">
    <text evidence="3">The sequence shown here is derived from an EMBL/GenBank/DDBJ whole genome shotgun (WGS) entry which is preliminary data.</text>
</comment>
<dbReference type="SMART" id="SM00228">
    <property type="entry name" value="PDZ"/>
    <property type="match status" value="1"/>
</dbReference>
<dbReference type="PANTHER" id="PTHR23175">
    <property type="entry name" value="PDZ DOMAIN-CONTAINING PROTEIN"/>
    <property type="match status" value="1"/>
</dbReference>
<feature type="region of interest" description="Disordered" evidence="1">
    <location>
        <begin position="42"/>
        <end position="78"/>
    </location>
</feature>
<organism evidence="3 4">
    <name type="scientific">Petrolisthes cinctipes</name>
    <name type="common">Flat porcelain crab</name>
    <dbReference type="NCBI Taxonomy" id="88211"/>
    <lineage>
        <taxon>Eukaryota</taxon>
        <taxon>Metazoa</taxon>
        <taxon>Ecdysozoa</taxon>
        <taxon>Arthropoda</taxon>
        <taxon>Crustacea</taxon>
        <taxon>Multicrustacea</taxon>
        <taxon>Malacostraca</taxon>
        <taxon>Eumalacostraca</taxon>
        <taxon>Eucarida</taxon>
        <taxon>Decapoda</taxon>
        <taxon>Pleocyemata</taxon>
        <taxon>Anomura</taxon>
        <taxon>Galatheoidea</taxon>
        <taxon>Porcellanidae</taxon>
        <taxon>Petrolisthes</taxon>
    </lineage>
</organism>
<dbReference type="Proteomes" id="UP001286313">
    <property type="component" value="Unassembled WGS sequence"/>
</dbReference>
<feature type="compositionally biased region" description="Polar residues" evidence="1">
    <location>
        <begin position="354"/>
        <end position="367"/>
    </location>
</feature>
<evidence type="ECO:0000313" key="4">
    <source>
        <dbReference type="Proteomes" id="UP001286313"/>
    </source>
</evidence>
<protein>
    <recommendedName>
        <fullName evidence="2">PDZ domain-containing protein</fullName>
    </recommendedName>
</protein>
<feature type="region of interest" description="Disordered" evidence="1">
    <location>
        <begin position="524"/>
        <end position="592"/>
    </location>
</feature>
<feature type="compositionally biased region" description="Basic and acidic residues" evidence="1">
    <location>
        <begin position="976"/>
        <end position="988"/>
    </location>
</feature>
<dbReference type="Gene3D" id="2.30.42.10">
    <property type="match status" value="1"/>
</dbReference>
<dbReference type="PANTHER" id="PTHR23175:SF23">
    <property type="entry name" value="PDZ DOMAIN-CONTAINING PROTEIN"/>
    <property type="match status" value="1"/>
</dbReference>
<evidence type="ECO:0000259" key="2">
    <source>
        <dbReference type="PROSITE" id="PS50106"/>
    </source>
</evidence>
<reference evidence="3" key="1">
    <citation type="submission" date="2023-10" db="EMBL/GenBank/DDBJ databases">
        <title>Genome assemblies of two species of porcelain crab, Petrolisthes cinctipes and Petrolisthes manimaculis (Anomura: Porcellanidae).</title>
        <authorList>
            <person name="Angst P."/>
        </authorList>
    </citation>
    <scope>NUCLEOTIDE SEQUENCE</scope>
    <source>
        <strain evidence="3">PB745_01</strain>
        <tissue evidence="3">Gill</tissue>
    </source>
</reference>
<keyword evidence="4" id="KW-1185">Reference proteome</keyword>
<evidence type="ECO:0000313" key="3">
    <source>
        <dbReference type="EMBL" id="KAK3860016.1"/>
    </source>
</evidence>
<feature type="compositionally biased region" description="Polar residues" evidence="1">
    <location>
        <begin position="537"/>
        <end position="553"/>
    </location>
</feature>
<dbReference type="InterPro" id="IPR036034">
    <property type="entry name" value="PDZ_sf"/>
</dbReference>
<sequence>MFIFPFSSLVLSPTLFLSHPSFFPPTLPSSLQPFLLPSTCLPSHPPPSLPPHQPPSLPPHQPPSLPLTNHPPFPLTNHPPFPLTNHPPFPLTNHPPFPLPPPLLQAHTTTTTTYLWLDPLRAYHMGRCCDSDKLELLGDNVEAPEPLSSLDPLDTIFVKHVRPGSPAHLSGLRTGDRVVSVNGESVGSRSYQEVVATIHRSPPLLQLVVVPREQDLLQQVFGETAHNPESNLDVRMPSPSHLPPQQLLRHPGAISLTQPVFGALPAQYPPSLSSAWSSQSSLASHPSAMSTGTHPQAVIMAHPSYHSRPNQPSKVSQPHGAHIPILPHHHGNQSSVPYRASSRKHSLSGGGEKQPTSAPGNRKQSLPGSADRRQAIYTIQNTISAVPHQVPSGKTKSSPSPVSTNNPHGNGSSIPLSDPNTGSVFGVYEPILDRAVGRGSFRDNRRLERDPDGRIYEVVQTKVVESQINSGDAGKKGMNQSKGHHQGSHIGRKTSLGSEVDAKRVRVQSLSPPRLKMDHFHTRSVSVHTRPEGLYTATGNDGSIHGSQQSLDSTKSEVLIRSSNKPNSYSRRSYTEPLPSNKENCHSNDKSTQDVINRIKKNVERKEEFLKRPNQPIWLPASKPPVIHYHVNPQKLQKPLWPPPSAQTPPSPGAVTKALSFVLNAPKQDLLPNAESDKESNEKGENANGSQPSEDDGKDEYDLLDSEDPNNSSQQSSMQRSLVGNSVPKPYVGSSNEANPPSGARYGKGFMSTLTRIQENIPIPEHGSSSSLASQSRQSDTPPGSEKSFMTSVIRPIPLAWVGDNERIKQLQIVSKRAKQFENSKLEKEASGKSAFHRFELTRLSQRSKIPNVAQRKQEFEKRDSDQQPSGFDFEFGTEYTNSPRQRKSAELVRSNLVSKDFSPSPPKVFRSLSDGGTVFPVSRRLLNSGYDGGSGSPCSSGEDGTVRMGMNCMIPVGGPHIHCQPPQHPASVSRPHSDSGVLERERSNSVCSQASMSSLWSTQSMDETNSARQKSVARQNSYLSAVRSALPDSLTQKFLDLTNQLNQRCCLVEKDGTSTWYLPSFNVVMQKLAGSGSPFQIFRTSSAVENIW</sequence>
<feature type="region of interest" description="Disordered" evidence="1">
    <location>
        <begin position="272"/>
        <end position="369"/>
    </location>
</feature>
<accession>A0AAE1JWJ2</accession>
<feature type="compositionally biased region" description="Basic and acidic residues" evidence="1">
    <location>
        <begin position="675"/>
        <end position="685"/>
    </location>
</feature>
<feature type="region of interest" description="Disordered" evidence="1">
    <location>
        <begin position="382"/>
        <end position="421"/>
    </location>
</feature>
<dbReference type="Pfam" id="PF17820">
    <property type="entry name" value="PDZ_6"/>
    <property type="match status" value="1"/>
</dbReference>
<feature type="domain" description="PDZ" evidence="2">
    <location>
        <begin position="137"/>
        <end position="213"/>
    </location>
</feature>
<feature type="compositionally biased region" description="Pro residues" evidence="1">
    <location>
        <begin position="43"/>
        <end position="78"/>
    </location>
</feature>
<feature type="compositionally biased region" description="Polar residues" evidence="1">
    <location>
        <begin position="307"/>
        <end position="316"/>
    </location>
</feature>
<dbReference type="InterPro" id="IPR041489">
    <property type="entry name" value="PDZ_6"/>
</dbReference>
<dbReference type="EMBL" id="JAWQEG010004841">
    <property type="protein sequence ID" value="KAK3860016.1"/>
    <property type="molecule type" value="Genomic_DNA"/>
</dbReference>
<feature type="region of interest" description="Disordered" evidence="1">
    <location>
        <begin position="851"/>
        <end position="891"/>
    </location>
</feature>
<feature type="compositionally biased region" description="Low complexity" evidence="1">
    <location>
        <begin position="712"/>
        <end position="721"/>
    </location>
</feature>
<feature type="region of interest" description="Disordered" evidence="1">
    <location>
        <begin position="671"/>
        <end position="790"/>
    </location>
</feature>
<gene>
    <name evidence="3" type="ORF">Pcinc_033906</name>
</gene>
<feature type="compositionally biased region" description="Polar residues" evidence="1">
    <location>
        <begin position="392"/>
        <end position="421"/>
    </location>
</feature>
<feature type="compositionally biased region" description="Basic and acidic residues" evidence="1">
    <location>
        <begin position="583"/>
        <end position="592"/>
    </location>
</feature>
<feature type="compositionally biased region" description="Basic and acidic residues" evidence="1">
    <location>
        <begin position="856"/>
        <end position="866"/>
    </location>
</feature>
<name>A0AAE1JWJ2_PETCI</name>
<feature type="region of interest" description="Disordered" evidence="1">
    <location>
        <begin position="961"/>
        <end position="991"/>
    </location>
</feature>
<dbReference type="PROSITE" id="PS50106">
    <property type="entry name" value="PDZ"/>
    <property type="match status" value="1"/>
</dbReference>
<feature type="compositionally biased region" description="Acidic residues" evidence="1">
    <location>
        <begin position="693"/>
        <end position="708"/>
    </location>
</feature>
<feature type="compositionally biased region" description="Polar residues" evidence="1">
    <location>
        <begin position="561"/>
        <end position="572"/>
    </location>
</feature>
<feature type="region of interest" description="Disordered" evidence="1">
    <location>
        <begin position="466"/>
        <end position="503"/>
    </location>
</feature>
<evidence type="ECO:0000256" key="1">
    <source>
        <dbReference type="SAM" id="MobiDB-lite"/>
    </source>
</evidence>
<dbReference type="InterPro" id="IPR001478">
    <property type="entry name" value="PDZ"/>
</dbReference>
<dbReference type="AlphaFoldDB" id="A0AAE1JWJ2"/>
<dbReference type="SUPFAM" id="SSF50156">
    <property type="entry name" value="PDZ domain-like"/>
    <property type="match status" value="1"/>
</dbReference>
<proteinExistence type="predicted"/>
<feature type="compositionally biased region" description="Basic residues" evidence="1">
    <location>
        <begin position="482"/>
        <end position="492"/>
    </location>
</feature>